<dbReference type="AlphaFoldDB" id="A0A6A6PFB2"/>
<evidence type="ECO:0000313" key="3">
    <source>
        <dbReference type="Proteomes" id="UP000799766"/>
    </source>
</evidence>
<proteinExistence type="predicted"/>
<organism evidence="2 3">
    <name type="scientific">Lineolata rhizophorae</name>
    <dbReference type="NCBI Taxonomy" id="578093"/>
    <lineage>
        <taxon>Eukaryota</taxon>
        <taxon>Fungi</taxon>
        <taxon>Dikarya</taxon>
        <taxon>Ascomycota</taxon>
        <taxon>Pezizomycotina</taxon>
        <taxon>Dothideomycetes</taxon>
        <taxon>Dothideomycetes incertae sedis</taxon>
        <taxon>Lineolatales</taxon>
        <taxon>Lineolataceae</taxon>
        <taxon>Lineolata</taxon>
    </lineage>
</organism>
<sequence length="251" mass="27030">MCAYYMREPMMASESSRRAAALADLGKRHVQGSSHPIAAAPHVLPPTCKLQHFSATRAYHVPDTKMQDNLCATPFPCRPASLGRTARGAPVLRRSRTSGPFPVRAVFPGRAGPEDPRADSIPGSPKCAKNNPSWGARRFPAGISPLRPPARRKFPRIIDAATASLPPNLAAFRQARTARRHHPGVAVFCLCDFLDRAFGKLRASLFPLAQTYLGRPERSRAVALAAPGGSPRAAAASPAIFDLHRRPGPAQ</sequence>
<feature type="compositionally biased region" description="Low complexity" evidence="1">
    <location>
        <begin position="228"/>
        <end position="239"/>
    </location>
</feature>
<feature type="region of interest" description="Disordered" evidence="1">
    <location>
        <begin position="228"/>
        <end position="251"/>
    </location>
</feature>
<name>A0A6A6PFB2_9PEZI</name>
<dbReference type="EMBL" id="MU001670">
    <property type="protein sequence ID" value="KAF2462447.1"/>
    <property type="molecule type" value="Genomic_DNA"/>
</dbReference>
<feature type="region of interest" description="Disordered" evidence="1">
    <location>
        <begin position="102"/>
        <end position="142"/>
    </location>
</feature>
<evidence type="ECO:0000313" key="2">
    <source>
        <dbReference type="EMBL" id="KAF2462447.1"/>
    </source>
</evidence>
<gene>
    <name evidence="2" type="ORF">BDY21DRAFT_14716</name>
</gene>
<dbReference type="Proteomes" id="UP000799766">
    <property type="component" value="Unassembled WGS sequence"/>
</dbReference>
<protein>
    <submittedName>
        <fullName evidence="2">Uncharacterized protein</fullName>
    </submittedName>
</protein>
<accession>A0A6A6PFB2</accession>
<reference evidence="2" key="1">
    <citation type="journal article" date="2020" name="Stud. Mycol.">
        <title>101 Dothideomycetes genomes: a test case for predicting lifestyles and emergence of pathogens.</title>
        <authorList>
            <person name="Haridas S."/>
            <person name="Albert R."/>
            <person name="Binder M."/>
            <person name="Bloem J."/>
            <person name="Labutti K."/>
            <person name="Salamov A."/>
            <person name="Andreopoulos B."/>
            <person name="Baker S."/>
            <person name="Barry K."/>
            <person name="Bills G."/>
            <person name="Bluhm B."/>
            <person name="Cannon C."/>
            <person name="Castanera R."/>
            <person name="Culley D."/>
            <person name="Daum C."/>
            <person name="Ezra D."/>
            <person name="Gonzalez J."/>
            <person name="Henrissat B."/>
            <person name="Kuo A."/>
            <person name="Liang C."/>
            <person name="Lipzen A."/>
            <person name="Lutzoni F."/>
            <person name="Magnuson J."/>
            <person name="Mondo S."/>
            <person name="Nolan M."/>
            <person name="Ohm R."/>
            <person name="Pangilinan J."/>
            <person name="Park H.-J."/>
            <person name="Ramirez L."/>
            <person name="Alfaro M."/>
            <person name="Sun H."/>
            <person name="Tritt A."/>
            <person name="Yoshinaga Y."/>
            <person name="Zwiers L.-H."/>
            <person name="Turgeon B."/>
            <person name="Goodwin S."/>
            <person name="Spatafora J."/>
            <person name="Crous P."/>
            <person name="Grigoriev I."/>
        </authorList>
    </citation>
    <scope>NUCLEOTIDE SEQUENCE</scope>
    <source>
        <strain evidence="2">ATCC 16933</strain>
    </source>
</reference>
<keyword evidence="3" id="KW-1185">Reference proteome</keyword>
<evidence type="ECO:0000256" key="1">
    <source>
        <dbReference type="SAM" id="MobiDB-lite"/>
    </source>
</evidence>